<dbReference type="GO" id="GO:0048364">
    <property type="term" value="P:root development"/>
    <property type="evidence" value="ECO:0007669"/>
    <property type="project" value="TreeGrafter"/>
</dbReference>
<dbReference type="Gramene" id="OGLUM03G37650.3">
    <property type="protein sequence ID" value="OGLUM03G37650.3"/>
    <property type="gene ID" value="OGLUM03G37650"/>
</dbReference>
<feature type="region of interest" description="Disordered" evidence="1">
    <location>
        <begin position="1"/>
        <end position="34"/>
    </location>
</feature>
<dbReference type="SUPFAM" id="SSF55874">
    <property type="entry name" value="ATPase domain of HSP90 chaperone/DNA topoisomerase II/histidine kinase"/>
    <property type="match status" value="1"/>
</dbReference>
<feature type="region of interest" description="Disordered" evidence="1">
    <location>
        <begin position="628"/>
        <end position="661"/>
    </location>
</feature>
<dbReference type="InterPro" id="IPR036890">
    <property type="entry name" value="HATPase_C_sf"/>
</dbReference>
<dbReference type="Pfam" id="PF13020">
    <property type="entry name" value="NOV_C"/>
    <property type="match status" value="1"/>
</dbReference>
<dbReference type="GO" id="GO:0009793">
    <property type="term" value="P:embryo development ending in seed dormancy"/>
    <property type="evidence" value="ECO:0007669"/>
    <property type="project" value="TreeGrafter"/>
</dbReference>
<organism evidence="4">
    <name type="scientific">Oryza glumipatula</name>
    <dbReference type="NCBI Taxonomy" id="40148"/>
    <lineage>
        <taxon>Eukaryota</taxon>
        <taxon>Viridiplantae</taxon>
        <taxon>Streptophyta</taxon>
        <taxon>Embryophyta</taxon>
        <taxon>Tracheophyta</taxon>
        <taxon>Spermatophyta</taxon>
        <taxon>Magnoliopsida</taxon>
        <taxon>Liliopsida</taxon>
        <taxon>Poales</taxon>
        <taxon>Poaceae</taxon>
        <taxon>BOP clade</taxon>
        <taxon>Oryzoideae</taxon>
        <taxon>Oryzeae</taxon>
        <taxon>Oryzinae</taxon>
        <taxon>Oryza</taxon>
    </lineage>
</organism>
<feature type="compositionally biased region" description="Pro residues" evidence="1">
    <location>
        <begin position="152"/>
        <end position="163"/>
    </location>
</feature>
<feature type="region of interest" description="Disordered" evidence="1">
    <location>
        <begin position="107"/>
        <end position="187"/>
    </location>
</feature>
<dbReference type="eggNOG" id="ENOG502QQIR">
    <property type="taxonomic scope" value="Eukaryota"/>
</dbReference>
<evidence type="ECO:0000259" key="2">
    <source>
        <dbReference type="Pfam" id="PF13020"/>
    </source>
</evidence>
<evidence type="ECO:0000256" key="1">
    <source>
        <dbReference type="SAM" id="MobiDB-lite"/>
    </source>
</evidence>
<feature type="compositionally biased region" description="Low complexity" evidence="1">
    <location>
        <begin position="107"/>
        <end position="119"/>
    </location>
</feature>
<dbReference type="NCBIfam" id="NF047352">
    <property type="entry name" value="P_loop_sacsin"/>
    <property type="match status" value="1"/>
</dbReference>
<evidence type="ECO:0000259" key="3">
    <source>
        <dbReference type="Pfam" id="PF25794"/>
    </source>
</evidence>
<evidence type="ECO:0000313" key="4">
    <source>
        <dbReference type="EnsemblPlants" id="OGLUM03G37650.3"/>
    </source>
</evidence>
<dbReference type="PANTHER" id="PTHR32387">
    <property type="entry name" value="WU:FJ29H11"/>
    <property type="match status" value="1"/>
</dbReference>
<dbReference type="PANTHER" id="PTHR32387:SF0">
    <property type="entry name" value="PROTEIN NO VEIN"/>
    <property type="match status" value="1"/>
</dbReference>
<feature type="compositionally biased region" description="Low complexity" evidence="1">
    <location>
        <begin position="22"/>
        <end position="34"/>
    </location>
</feature>
<feature type="compositionally biased region" description="Low complexity" evidence="1">
    <location>
        <begin position="164"/>
        <end position="178"/>
    </location>
</feature>
<evidence type="ECO:0000313" key="5">
    <source>
        <dbReference type="Proteomes" id="UP000026961"/>
    </source>
</evidence>
<dbReference type="InterPro" id="IPR052957">
    <property type="entry name" value="Auxin_embryo_med"/>
</dbReference>
<dbReference type="STRING" id="40148.A0A0D9ZEM4"/>
<feature type="domain" description="Sacsin/Nov" evidence="3">
    <location>
        <begin position="1224"/>
        <end position="1409"/>
    </location>
</feature>
<accession>A0A0D9ZEM4</accession>
<feature type="compositionally biased region" description="Low complexity" evidence="1">
    <location>
        <begin position="127"/>
        <end position="136"/>
    </location>
</feature>
<dbReference type="GO" id="GO:0005634">
    <property type="term" value="C:nucleus"/>
    <property type="evidence" value="ECO:0007669"/>
    <property type="project" value="TreeGrafter"/>
</dbReference>
<dbReference type="Pfam" id="PF25794">
    <property type="entry name" value="SACS"/>
    <property type="match status" value="1"/>
</dbReference>
<proteinExistence type="predicted"/>
<protein>
    <submittedName>
        <fullName evidence="4">Uncharacterized protein</fullName>
    </submittedName>
</protein>
<reference evidence="4" key="2">
    <citation type="submission" date="2018-05" db="EMBL/GenBank/DDBJ databases">
        <title>OgluRS3 (Oryza glumaepatula Reference Sequence Version 3).</title>
        <authorList>
            <person name="Zhang J."/>
            <person name="Kudrna D."/>
            <person name="Lee S."/>
            <person name="Talag J."/>
            <person name="Welchert J."/>
            <person name="Wing R.A."/>
        </authorList>
    </citation>
    <scope>NUCLEOTIDE SEQUENCE [LARGE SCALE GENOMIC DNA]</scope>
</reference>
<feature type="region of interest" description="Disordered" evidence="1">
    <location>
        <begin position="422"/>
        <end position="534"/>
    </location>
</feature>
<reference evidence="4" key="1">
    <citation type="submission" date="2015-04" db="UniProtKB">
        <authorList>
            <consortium name="EnsemblPlants"/>
        </authorList>
    </citation>
    <scope>IDENTIFICATION</scope>
</reference>
<name>A0A0D9ZEM4_9ORYZ</name>
<dbReference type="Proteomes" id="UP000026961">
    <property type="component" value="Chromosome 3"/>
</dbReference>
<dbReference type="EnsemblPlants" id="OGLUM03G37650.3">
    <property type="protein sequence ID" value="OGLUM03G37650.3"/>
    <property type="gene ID" value="OGLUM03G37650"/>
</dbReference>
<feature type="compositionally biased region" description="Basic and acidic residues" evidence="1">
    <location>
        <begin position="472"/>
        <end position="501"/>
    </location>
</feature>
<feature type="compositionally biased region" description="Acidic residues" evidence="1">
    <location>
        <begin position="428"/>
        <end position="444"/>
    </location>
</feature>
<dbReference type="GO" id="GO:0010305">
    <property type="term" value="P:leaf vascular tissue pattern formation"/>
    <property type="evidence" value="ECO:0007669"/>
    <property type="project" value="TreeGrafter"/>
</dbReference>
<feature type="domain" description="Protein NO VEIN C-terminal" evidence="2">
    <location>
        <begin position="2691"/>
        <end position="2773"/>
    </location>
</feature>
<sequence length="2828" mass="316771">MSGRDNHQWPPPHRGYDPRDPAAAWQGDASTSAAAASAAAGVNPYIYVPNPQYAPNPLNLVLNHVLHNPAALAAYHHQQQQQYHHHQQLLHSSAYHQNPTHNLQHRAAVPAPAAPAAAPSIQHRPVAPATAAAAPGQPQPKKKKKQKEPAPQAHPPPPLPPPQQQQQQQQQPKPQQQPGALERAQAAARKVRDEIIKAGEGVTGWKIAQAVLVALKVDSWGSLGVQLHEVPLLRDLFLVEGKVNTFIHCYVAARKIVSVYDLESEICKNESIGQFEELGLGPFLQHPLVAHYFSVPADLSLVPKLSSDEIINWLQKFMDNSKKKITVENFLDYLAEQKSVSGKENLGVRIQSLRLHISFLRQARRTEVSAVKIQGNTSGSGDGSCEKDLVKNRKFHLSKQALDERFSAITSRIKKLPGINKHIHFDSTDDETDGDSSSEGDAVDNSESKTGSAAIDNKDVDKRVSSCPYPSKTEEMERLGLKSETSKKPPLDSSKVKESSKKGYRREKRKSEENGSPTSSCKRPKKKQKVQMQKHELSPNCFLSKLEKFITTWKEACREHPVQQVLELLAKYYAETPKEKKKIIKFFSEYPGIGFLNVAVRAMGCGLLDSLYDAINVFNENKSSSNIPDTTTELMEVEPPPSKRKSKCVAKGDNDTNVGSKDPGCSVTADDVIRRITEFFESNRGVSRTDASQVRKSTFLRTLLDCETCITAKFSANQFSALGHGTFLEFLGKHEQHLPPKLSSFLKVGKLTHSSVEVSVLQQQIEVLLCQAGGNWLEDGEFSEDSFSKLLKRQFPTISFDIVQDKSGEGLLDSIERQRKNIEINNIMFSMSLLEKRWSGIVPGNHDTVDGLMNDIQQSCSVTVSSQEAIKCLLKAPMLSDLLTWSHWDLLFAPSLGSFMHWLLNTGPVQDLACIVTTDGRFIRVDPSATVDQFLEGIIQCSPFQVAVKLLSLLHVYNGSTNTPISLLKCYAQRAIGIIMDNGNDLLNTKSEGKSFSARNIWSDMSKDIDDIVHLVAKFVLDCLGHLPSEFRSLAADVLLAGLRTITKNCYSAILLEATETGQLCMLHDIGLSLGVAEWAEDCRRLCLTDEIHANIEMHASSRHPSTASGVAICENSNLLNATDIDIMKRSKSLPGKDNQIVAVSKNQNVLNIVTAKLDTAEFITNKSPTLGEVNPEEATLVIETIRREEFGLDQSLSCTENSLLKKQHARLGRALHCLSQELYSQDSHLLLELVQNADDNTYVEDVEPTLAFILQDNGIVVLNNESGFSAENIRALCDIGNSTKKGSNQGYIGNKGIGFKSVFRVTDAPEIHSNGFHVKFDITEGQIGFVLPTAVAPYNTDSVSRMLSVEDVKDSSSFWNTCIVLPFRSKFKEGTGMHSIASMFSDLHPSLLLFLHRLKCIKFKNMMNDTLLVMRRKALGNGIVRISNGNDTMSWLVVSKKLQGTIVRNDVCSTEIAVAFTLQETQMGEYEPYLKQQPVFAFLPLRNYGLKFILQGDFVLPSSREEVDADNAWNQWLLSEFPSLFVSAQESFCALPCFQGCPGKAVTTFMSFVPLVGEVHGFFCQLPHLILSKLRLTRCMVLEGSSSRWVYPCNTLRGWDEQTRILISDSLLLEHLGLGYLSKDIIISDTLSRALGIHEYGPKVLIDIISSICRVDGCIESLGLEWLCAWFISLHLSLMHHSSKNLPLTTSPEDLLCALRKIPCIPLSDGSFSSIADGPIWLPYDVLNSKPDSRSSMLNFPVLYSNLRTINPRLLSVSCQNKYLTEEMRANDLMDILLKMGVRKLSGHDIIKNHILVSLSNGTEANVANTMMIEYVSFIMLHLQSPCASCNFEKEEIMSELWRRPILLTNHGYKCPYDEPIHFSKEYGNSVDLCKLLLNVEIKWIELDSCYLMNRGSDSLPPFELKKWRQFFEEMGVTDFVQVVKVEKNISQADSSLAGRLSQGHHSGTPCIVYDWESPELVSILSTFSSKKCRENCVYLLEVLDKFWDAHYSAKARIHADATHSGENIAVESSFMNSIRTFKWIASAMDEDLHYATDLFYNTEDVRSILGSVAPYAVPQVCSRSLGKDIGFKIKVSHSDALMILKSWIASQTSFSASMDQMCKFYTFVSEGFATATIDIKREFLSCSSIFTPLNRARSNELVPGKFLSPKDLYWHDPTGCSEIITEKVISMKNKISMFPRKMLSSAYPSLCEFFTEACGVPKVPKTSDYVDILLGLSNAALPSEVANQVFRVFARWANDLHSANDNMNDILFLEGSLQKLETTILPTLGDKWVSLHPSFGLVCWVDDNELMQHFEDYNGVNFIQFGELSYEDKQLLYGRIAALLKSLGIPALSKVIYREAIFYGTVDNREKVTVISWLLPYMQRYIYKMHRDTYVNFQQNEITKLSNLQVIVVEKLFHKYKLKERESSCKRRFKCNCLLQGNNLYATQEADSHSLFLELSRLFFDGSPDLHFANFLHMVKTMADSGTTAEQIESFIVNNQNVPDLPEHEAVWSFSSLIIADQDVDCQRTEFQSICDSQKTEIRSTCELNISKHQRTSGVASSWPPNDWKTAPDFITSHNSQFTPNQETNLNNVVPSLDLTKTQCENSEDIVGPVDLEGDWITEDDFGSENTVLAERIGATGYEPHMVMSINSANLPAYLDLETGSSANSVVDIELTEFNDKLANVSEKRDRLCIKAPDRDKLLRIGKQGEAAAHQHFVDHFGSNNVRWVNQENETGLPYDIVVTHKSGFTEYVEVKATTNSYKNWFYITLREWQFALEKGNAFTIARVVLKDSKKANDKSNVLILKNPYKLCLNKSVYLALIIPQQYQTKRRYFEGNSDLQSEVNH</sequence>
<dbReference type="FunFam" id="3.30.565.10:FF:000105">
    <property type="entry name" value="Histidine kinase-DNA gyrase B-and HSP90-like ATPase family protein"/>
    <property type="match status" value="1"/>
</dbReference>
<dbReference type="Gene3D" id="3.30.565.10">
    <property type="entry name" value="Histidine kinase-like ATPase, C-terminal domain"/>
    <property type="match status" value="1"/>
</dbReference>
<keyword evidence="5" id="KW-1185">Reference proteome</keyword>
<dbReference type="InterPro" id="IPR024975">
    <property type="entry name" value="NOV_C"/>
</dbReference>
<dbReference type="InterPro" id="IPR058210">
    <property type="entry name" value="SACS/Nov_dom"/>
</dbReference>